<dbReference type="Gene3D" id="3.30.420.40">
    <property type="match status" value="1"/>
</dbReference>
<name>A0ABD3VPV1_SINWO</name>
<evidence type="ECO:0000313" key="2">
    <source>
        <dbReference type="Proteomes" id="UP001634394"/>
    </source>
</evidence>
<sequence length="115" mass="13297">MVAAIDFGTTFSSWGYSLKYDYDKEPTKVFVKKWNNGKGISSKASTTALIRPDGETLHAFGYDAEDEYASLAQNNEHKDWYYFRRFKMALFKDRVSKERVIFAMMLALINVTNVK</sequence>
<proteinExistence type="predicted"/>
<dbReference type="PANTHER" id="PTHR14187">
    <property type="entry name" value="ALPHA KINASE/ELONGATION FACTOR 2 KINASE"/>
    <property type="match status" value="1"/>
</dbReference>
<evidence type="ECO:0008006" key="3">
    <source>
        <dbReference type="Google" id="ProtNLM"/>
    </source>
</evidence>
<reference evidence="1 2" key="1">
    <citation type="submission" date="2024-11" db="EMBL/GenBank/DDBJ databases">
        <title>Chromosome-level genome assembly of the freshwater bivalve Anodonta woodiana.</title>
        <authorList>
            <person name="Chen X."/>
        </authorList>
    </citation>
    <scope>NUCLEOTIDE SEQUENCE [LARGE SCALE GENOMIC DNA]</scope>
    <source>
        <strain evidence="1">MN2024</strain>
        <tissue evidence="1">Gills</tissue>
    </source>
</reference>
<accession>A0ABD3VPV1</accession>
<comment type="caution">
    <text evidence="1">The sequence shown here is derived from an EMBL/GenBank/DDBJ whole genome shotgun (WGS) entry which is preliminary data.</text>
</comment>
<keyword evidence="2" id="KW-1185">Reference proteome</keyword>
<organism evidence="1 2">
    <name type="scientific">Sinanodonta woodiana</name>
    <name type="common">Chinese pond mussel</name>
    <name type="synonym">Anodonta woodiana</name>
    <dbReference type="NCBI Taxonomy" id="1069815"/>
    <lineage>
        <taxon>Eukaryota</taxon>
        <taxon>Metazoa</taxon>
        <taxon>Spiralia</taxon>
        <taxon>Lophotrochozoa</taxon>
        <taxon>Mollusca</taxon>
        <taxon>Bivalvia</taxon>
        <taxon>Autobranchia</taxon>
        <taxon>Heteroconchia</taxon>
        <taxon>Palaeoheterodonta</taxon>
        <taxon>Unionida</taxon>
        <taxon>Unionoidea</taxon>
        <taxon>Unionidae</taxon>
        <taxon>Unioninae</taxon>
        <taxon>Sinanodonta</taxon>
    </lineage>
</organism>
<gene>
    <name evidence="1" type="ORF">ACJMK2_008518</name>
</gene>
<dbReference type="EMBL" id="JBJQND010000011">
    <property type="protein sequence ID" value="KAL3862558.1"/>
    <property type="molecule type" value="Genomic_DNA"/>
</dbReference>
<dbReference type="PANTHER" id="PTHR14187:SF5">
    <property type="entry name" value="HEAT SHOCK 70 KDA PROTEIN 12A"/>
    <property type="match status" value="1"/>
</dbReference>
<dbReference type="AlphaFoldDB" id="A0ABD3VPV1"/>
<protein>
    <recommendedName>
        <fullName evidence="3">Heat shock protein 70</fullName>
    </recommendedName>
</protein>
<evidence type="ECO:0000313" key="1">
    <source>
        <dbReference type="EMBL" id="KAL3862558.1"/>
    </source>
</evidence>
<dbReference type="Proteomes" id="UP001634394">
    <property type="component" value="Unassembled WGS sequence"/>
</dbReference>